<organism evidence="3">
    <name type="scientific">Ajellomyces capsulatus (strain H88)</name>
    <name type="common">Darling's disease fungus</name>
    <name type="synonym">Histoplasma capsulatum</name>
    <dbReference type="NCBI Taxonomy" id="544711"/>
    <lineage>
        <taxon>Eukaryota</taxon>
        <taxon>Fungi</taxon>
        <taxon>Dikarya</taxon>
        <taxon>Ascomycota</taxon>
        <taxon>Pezizomycotina</taxon>
        <taxon>Eurotiomycetes</taxon>
        <taxon>Eurotiomycetidae</taxon>
        <taxon>Onygenales</taxon>
        <taxon>Ajellomycetaceae</taxon>
        <taxon>Histoplasma</taxon>
    </lineage>
</organism>
<evidence type="ECO:0000256" key="1">
    <source>
        <dbReference type="SAM" id="MobiDB-lite"/>
    </source>
</evidence>
<feature type="compositionally biased region" description="Basic and acidic residues" evidence="1">
    <location>
        <begin position="116"/>
        <end position="127"/>
    </location>
</feature>
<reference evidence="3" key="1">
    <citation type="submission" date="2008-07" db="EMBL/GenBank/DDBJ databases">
        <title>Annotation of Ajellomyces capsulatus strain H88.</title>
        <authorList>
            <person name="Champion M."/>
            <person name="Cuomo C."/>
            <person name="Ma L.-J."/>
            <person name="Henn M.R."/>
            <person name="Sil A."/>
            <person name="Goldman B."/>
            <person name="Young S.K."/>
            <person name="Kodira C.D."/>
            <person name="Zeng Q."/>
            <person name="Koehrsen M."/>
            <person name="Alvarado L."/>
            <person name="Berlin A."/>
            <person name="Borenstein D."/>
            <person name="Chen Z."/>
            <person name="Engels R."/>
            <person name="Freedman E."/>
            <person name="Gellesch M."/>
            <person name="Goldberg J."/>
            <person name="Griggs A."/>
            <person name="Gujja S."/>
            <person name="Heiman D."/>
            <person name="Hepburn T."/>
            <person name="Howarth C."/>
            <person name="Jen D."/>
            <person name="Larson L."/>
            <person name="Lewis B."/>
            <person name="Mehta T."/>
            <person name="Park D."/>
            <person name="Pearson M."/>
            <person name="Roberts A."/>
            <person name="Saif S."/>
            <person name="Shea T."/>
            <person name="Shenoy N."/>
            <person name="Sisk P."/>
            <person name="Stolte C."/>
            <person name="Sykes S."/>
            <person name="Walk T."/>
            <person name="White J."/>
            <person name="Yandava C."/>
            <person name="Klein B."/>
            <person name="McEwen J.G."/>
            <person name="Puccia R."/>
            <person name="Goldman G.H."/>
            <person name="Felipe M.S."/>
            <person name="Nino-Vega G."/>
            <person name="San-Blas G."/>
            <person name="Taylor J."/>
            <person name="Mendoza L."/>
            <person name="Galagan J."/>
            <person name="Nusbaum C."/>
            <person name="Birren B."/>
        </authorList>
    </citation>
    <scope>NUCLEOTIDE SEQUENCE [LARGE SCALE GENOMIC DNA]</scope>
    <source>
        <strain evidence="3">H88</strain>
    </source>
</reference>
<feature type="compositionally biased region" description="Polar residues" evidence="1">
    <location>
        <begin position="156"/>
        <end position="173"/>
    </location>
</feature>
<feature type="compositionally biased region" description="Basic and acidic residues" evidence="1">
    <location>
        <begin position="179"/>
        <end position="193"/>
    </location>
</feature>
<evidence type="ECO:0000313" key="3">
    <source>
        <dbReference type="Proteomes" id="UP000008142"/>
    </source>
</evidence>
<feature type="region of interest" description="Disordered" evidence="1">
    <location>
        <begin position="115"/>
        <end position="228"/>
    </location>
</feature>
<sequence>MAKTGAGTRRREGRRWVTGGRKCKRRQVGKTRQSKASVLHVSCIIHIQMYSWEVGEITAEQMPYITYMPTVPHHVLIYMRRHGRPKTGVHHTEPHAETLLHTCSTRFYVRFGDPSQLRDEEGGKVNTKEGPTQLSRATGARVTEAQKEKRREQEPKSSLNHQAESGLERTNSGRGLRFHCAEPADEAKKKFFENKTGNNGKSIPATPRTETKWGYSHGPKGQTEDLLT</sequence>
<dbReference type="AlphaFoldDB" id="F0ULE2"/>
<accession>F0ULE2</accession>
<protein>
    <submittedName>
        <fullName evidence="2">Predicted protein</fullName>
    </submittedName>
</protein>
<proteinExistence type="predicted"/>
<evidence type="ECO:0000313" key="2">
    <source>
        <dbReference type="EMBL" id="EGC46212.1"/>
    </source>
</evidence>
<gene>
    <name evidence="2" type="ORF">HCEG_05427</name>
</gene>
<name>F0ULE2_AJEC8</name>
<dbReference type="Proteomes" id="UP000008142">
    <property type="component" value="Unassembled WGS sequence"/>
</dbReference>
<feature type="region of interest" description="Disordered" evidence="1">
    <location>
        <begin position="1"/>
        <end position="20"/>
    </location>
</feature>
<dbReference type="EMBL" id="DS990639">
    <property type="protein sequence ID" value="EGC46212.1"/>
    <property type="molecule type" value="Genomic_DNA"/>
</dbReference>
<dbReference type="HOGENOM" id="CLU_1214468_0_0_1"/>
<feature type="compositionally biased region" description="Basic and acidic residues" evidence="1">
    <location>
        <begin position="144"/>
        <end position="155"/>
    </location>
</feature>